<reference evidence="3" key="3">
    <citation type="submission" date="2023-03" db="EMBL/GenBank/DDBJ databases">
        <title>Draft genome sequence of a Mycolicibacterium mageritense strain H4_3_1 isolated from a hybrid biological-inorganic system reactor.</title>
        <authorList>
            <person name="Feng X."/>
            <person name="Kazama D."/>
            <person name="Sato K."/>
            <person name="Kobayashi H."/>
        </authorList>
    </citation>
    <scope>NUCLEOTIDE SEQUENCE</scope>
    <source>
        <strain evidence="3">H4_3_1</strain>
    </source>
</reference>
<protein>
    <submittedName>
        <fullName evidence="3">Uncharacterized protein</fullName>
    </submittedName>
</protein>
<dbReference type="RefSeq" id="WP_036433806.1">
    <property type="nucleotide sequence ID" value="NZ_AP022567.1"/>
</dbReference>
<evidence type="ECO:0000313" key="5">
    <source>
        <dbReference type="Proteomes" id="UP001241092"/>
    </source>
</evidence>
<evidence type="ECO:0000313" key="4">
    <source>
        <dbReference type="Proteomes" id="UP000465622"/>
    </source>
</evidence>
<dbReference type="EMBL" id="AP027452">
    <property type="protein sequence ID" value="BDY26874.1"/>
    <property type="molecule type" value="Genomic_DNA"/>
</dbReference>
<proteinExistence type="predicted"/>
<gene>
    <name evidence="3" type="ORF">hbim_00790</name>
    <name evidence="2" type="ORF">MMAGJ_09950</name>
</gene>
<evidence type="ECO:0000256" key="1">
    <source>
        <dbReference type="SAM" id="MobiDB-lite"/>
    </source>
</evidence>
<feature type="region of interest" description="Disordered" evidence="1">
    <location>
        <begin position="1"/>
        <end position="27"/>
    </location>
</feature>
<reference evidence="2 4" key="1">
    <citation type="journal article" date="2019" name="Emerg. Microbes Infect.">
        <title>Comprehensive subspecies identification of 175 nontuberculous mycobacteria species based on 7547 genomic profiles.</title>
        <authorList>
            <person name="Matsumoto Y."/>
            <person name="Kinjo T."/>
            <person name="Motooka D."/>
            <person name="Nabeya D."/>
            <person name="Jung N."/>
            <person name="Uechi K."/>
            <person name="Horii T."/>
            <person name="Iida T."/>
            <person name="Fujita J."/>
            <person name="Nakamura S."/>
        </authorList>
    </citation>
    <scope>NUCLEOTIDE SEQUENCE [LARGE SCALE GENOMIC DNA]</scope>
    <source>
        <strain evidence="2 4">JCM 12375</strain>
    </source>
</reference>
<dbReference type="EMBL" id="AP022567">
    <property type="protein sequence ID" value="BBX31713.1"/>
    <property type="molecule type" value="Genomic_DNA"/>
</dbReference>
<sequence>MGDATITAKTIGNPSGGMADDPWPAGHPAEGERVAIFAYDVTSVDGVSENIRTYHVAPVDVATEGAITQPTADPQGVTVQWIGCGAGTVVRPAAVLLGHERLTSDPDRADAMVQCKVKPDDPRIT</sequence>
<name>A0AAI8XIW8_MYCME</name>
<organism evidence="3 5">
    <name type="scientific">Mycolicibacterium mageritense</name>
    <name type="common">Mycobacterium mageritense</name>
    <dbReference type="NCBI Taxonomy" id="53462"/>
    <lineage>
        <taxon>Bacteria</taxon>
        <taxon>Bacillati</taxon>
        <taxon>Actinomycetota</taxon>
        <taxon>Actinomycetes</taxon>
        <taxon>Mycobacteriales</taxon>
        <taxon>Mycobacteriaceae</taxon>
        <taxon>Mycolicibacterium</taxon>
    </lineage>
</organism>
<evidence type="ECO:0000313" key="3">
    <source>
        <dbReference type="EMBL" id="BDY26874.1"/>
    </source>
</evidence>
<accession>A0AAI8XIW8</accession>
<keyword evidence="4" id="KW-1185">Reference proteome</keyword>
<reference evidence="2" key="2">
    <citation type="submission" date="2020-02" db="EMBL/GenBank/DDBJ databases">
        <authorList>
            <person name="Matsumoto Y."/>
            <person name="Motooka D."/>
            <person name="Nakamura S."/>
        </authorList>
    </citation>
    <scope>NUCLEOTIDE SEQUENCE</scope>
    <source>
        <strain evidence="2">JCM 12375</strain>
    </source>
</reference>
<dbReference type="AlphaFoldDB" id="A0AAI8XIW8"/>
<dbReference type="Proteomes" id="UP001241092">
    <property type="component" value="Chromosome"/>
</dbReference>
<dbReference type="Proteomes" id="UP000465622">
    <property type="component" value="Chromosome"/>
</dbReference>
<evidence type="ECO:0000313" key="2">
    <source>
        <dbReference type="EMBL" id="BBX31713.1"/>
    </source>
</evidence>